<dbReference type="Gene3D" id="3.40.50.1110">
    <property type="entry name" value="SGNH hydrolase"/>
    <property type="match status" value="1"/>
</dbReference>
<dbReference type="RefSeq" id="WP_118150285.1">
    <property type="nucleotide sequence ID" value="NZ_QWEY01000002.1"/>
</dbReference>
<dbReference type="EMBL" id="QWEY01000002">
    <property type="protein sequence ID" value="RGP38234.1"/>
    <property type="molecule type" value="Genomic_DNA"/>
</dbReference>
<dbReference type="PANTHER" id="PTHR30383:SF24">
    <property type="entry name" value="THIOESTERASE 1_PROTEASE 1_LYSOPHOSPHOLIPASE L1"/>
    <property type="match status" value="1"/>
</dbReference>
<feature type="domain" description="SGNH hydrolase-type esterase" evidence="1">
    <location>
        <begin position="44"/>
        <end position="211"/>
    </location>
</feature>
<dbReference type="Proteomes" id="UP000284547">
    <property type="component" value="Unassembled WGS sequence"/>
</dbReference>
<dbReference type="CDD" id="cd01822">
    <property type="entry name" value="Lysophospholipase_L1_like"/>
    <property type="match status" value="1"/>
</dbReference>
<dbReference type="AlphaFoldDB" id="A0A411Z5A8"/>
<name>A0A411Z5A8_9RHOB</name>
<comment type="caution">
    <text evidence="2">The sequence shown here is derived from an EMBL/GenBank/DDBJ whole genome shotgun (WGS) entry which is preliminary data.</text>
</comment>
<dbReference type="GO" id="GO:0004622">
    <property type="term" value="F:phosphatidylcholine lysophospholipase activity"/>
    <property type="evidence" value="ECO:0007669"/>
    <property type="project" value="TreeGrafter"/>
</dbReference>
<evidence type="ECO:0000259" key="1">
    <source>
        <dbReference type="Pfam" id="PF13472"/>
    </source>
</evidence>
<dbReference type="InterPro" id="IPR036514">
    <property type="entry name" value="SGNH_hydro_sf"/>
</dbReference>
<accession>A0A411Z5A8</accession>
<gene>
    <name evidence="2" type="ORF">D1012_05230</name>
</gene>
<proteinExistence type="predicted"/>
<dbReference type="PANTHER" id="PTHR30383">
    <property type="entry name" value="THIOESTERASE 1/PROTEASE 1/LYSOPHOSPHOLIPASE L1"/>
    <property type="match status" value="1"/>
</dbReference>
<protein>
    <submittedName>
        <fullName evidence="2">Arylesterase</fullName>
    </submittedName>
</protein>
<dbReference type="SUPFAM" id="SSF52266">
    <property type="entry name" value="SGNH hydrolase"/>
    <property type="match status" value="1"/>
</dbReference>
<keyword evidence="3" id="KW-1185">Reference proteome</keyword>
<dbReference type="OrthoDB" id="9786188at2"/>
<organism evidence="2 3">
    <name type="scientific">Pseudotabrizicola alkalilacus</name>
    <dbReference type="NCBI Taxonomy" id="2305252"/>
    <lineage>
        <taxon>Bacteria</taxon>
        <taxon>Pseudomonadati</taxon>
        <taxon>Pseudomonadota</taxon>
        <taxon>Alphaproteobacteria</taxon>
        <taxon>Rhodobacterales</taxon>
        <taxon>Paracoccaceae</taxon>
        <taxon>Pseudotabrizicola</taxon>
    </lineage>
</organism>
<evidence type="ECO:0000313" key="3">
    <source>
        <dbReference type="Proteomes" id="UP000284547"/>
    </source>
</evidence>
<sequence length="229" mass="24193">MMFSFILSPVAYGALRGLRNLTFTLALPFSVSSMAYAEPVTVFALGDSLTAGYGLPEGEGLVPQLNAWLDGQGADVTVLNGGVSGDTSAGGLSRLAWSLTPEVDALIVTLGGNDLLRGLQPTVTRANIEAILTEAQTRQLPVLLIGMAAPGNFGPEYKQAFDRLYPELARQYGAQLVDSYFGLIDPDATDPGQISHYMQADGIHPNAAGVKRAVESLGPQILTLVEQLD</sequence>
<dbReference type="InterPro" id="IPR013830">
    <property type="entry name" value="SGNH_hydro"/>
</dbReference>
<dbReference type="Pfam" id="PF13472">
    <property type="entry name" value="Lipase_GDSL_2"/>
    <property type="match status" value="1"/>
</dbReference>
<dbReference type="InterPro" id="IPR051532">
    <property type="entry name" value="Ester_Hydrolysis_Enzymes"/>
</dbReference>
<reference evidence="2 3" key="1">
    <citation type="submission" date="2018-08" db="EMBL/GenBank/DDBJ databases">
        <title>Flavobacterium tibetense sp. nov., isolated from a wetland YonghuCo on Tibetan Plateau.</title>
        <authorList>
            <person name="Phurbu D."/>
            <person name="Lu H."/>
            <person name="Xing P."/>
        </authorList>
    </citation>
    <scope>NUCLEOTIDE SEQUENCE [LARGE SCALE GENOMIC DNA]</scope>
    <source>
        <strain evidence="2 3">DJC</strain>
    </source>
</reference>
<evidence type="ECO:0000313" key="2">
    <source>
        <dbReference type="EMBL" id="RGP38234.1"/>
    </source>
</evidence>